<dbReference type="EMBL" id="UOEX01000384">
    <property type="protein sequence ID" value="VAW41420.1"/>
    <property type="molecule type" value="Genomic_DNA"/>
</dbReference>
<dbReference type="AlphaFoldDB" id="A0A3B0VLK8"/>
<proteinExistence type="predicted"/>
<accession>A0A3B0VLK8</accession>
<organism evidence="1">
    <name type="scientific">hydrothermal vent metagenome</name>
    <dbReference type="NCBI Taxonomy" id="652676"/>
    <lineage>
        <taxon>unclassified sequences</taxon>
        <taxon>metagenomes</taxon>
        <taxon>ecological metagenomes</taxon>
    </lineage>
</organism>
<name>A0A3B0VLK8_9ZZZZ</name>
<evidence type="ECO:0000313" key="1">
    <source>
        <dbReference type="EMBL" id="VAW41420.1"/>
    </source>
</evidence>
<reference evidence="1" key="1">
    <citation type="submission" date="2018-06" db="EMBL/GenBank/DDBJ databases">
        <authorList>
            <person name="Zhirakovskaya E."/>
        </authorList>
    </citation>
    <scope>NUCLEOTIDE SEQUENCE</scope>
</reference>
<gene>
    <name evidence="1" type="ORF">MNBD_DELTA03-1039</name>
</gene>
<protein>
    <submittedName>
        <fullName evidence="1">Uncharacterized protein</fullName>
    </submittedName>
</protein>
<sequence length="356" mass="42256">MMNWPYRYHLSSKMKLRRSLYEVLRDQLDGNLVQLALIDSYRNFIKAEEPYPFVQKRELKPRARVAEKEFIYHNHFLIIFCEGTIPNNYKKYIRFFDNNKVTKDSIEKLPYITIHKKYSANLRYFNNPSFSCFIKDMQPVDYALLIQNDPTIKSQNRYMMSHFHVRVDWPIDDATEDMGQNLRYISKELYERGEKYAAHLHHKLFENYGFHHSVGGRRTAAVVAAQFLKRMPFISTIYASSAEARTLTRISERGVSKYVLIKVPVTDVARLAKEHRMRFDNFVDRYMVDMGDECGVGILHVIYRNSTYSKPPEDGKIRRLRPDYQWLSVHDQLLLPLPSQPEAFPVRYNTIYSTDY</sequence>